<name>A0A1M4WMT9_9BACL</name>
<dbReference type="EMBL" id="FQVL01000003">
    <property type="protein sequence ID" value="SHE82480.1"/>
    <property type="molecule type" value="Genomic_DNA"/>
</dbReference>
<proteinExistence type="inferred from homology"/>
<dbReference type="SMART" id="SM00382">
    <property type="entry name" value="AAA"/>
    <property type="match status" value="1"/>
</dbReference>
<evidence type="ECO:0000256" key="3">
    <source>
        <dbReference type="ARBA" id="ARBA00022741"/>
    </source>
</evidence>
<keyword evidence="3" id="KW-0547">Nucleotide-binding</keyword>
<reference evidence="6 7" key="1">
    <citation type="submission" date="2016-11" db="EMBL/GenBank/DDBJ databases">
        <authorList>
            <person name="Jaros S."/>
            <person name="Januszkiewicz K."/>
            <person name="Wedrychowicz H."/>
        </authorList>
    </citation>
    <scope>NUCLEOTIDE SEQUENCE [LARGE SCALE GENOMIC DNA]</scope>
    <source>
        <strain evidence="6 7">DSM 44666</strain>
    </source>
</reference>
<keyword evidence="7" id="KW-1185">Reference proteome</keyword>
<dbReference type="GO" id="GO:0016887">
    <property type="term" value="F:ATP hydrolysis activity"/>
    <property type="evidence" value="ECO:0007669"/>
    <property type="project" value="InterPro"/>
</dbReference>
<evidence type="ECO:0000256" key="4">
    <source>
        <dbReference type="ARBA" id="ARBA00022840"/>
    </source>
</evidence>
<gene>
    <name evidence="6" type="ORF">SAMN05444392_103292</name>
</gene>
<dbReference type="InterPro" id="IPR025302">
    <property type="entry name" value="DrrA1/2-like_C"/>
</dbReference>
<dbReference type="STRING" id="112248.SAMN05444392_103292"/>
<dbReference type="Gene3D" id="3.40.50.300">
    <property type="entry name" value="P-loop containing nucleotide triphosphate hydrolases"/>
    <property type="match status" value="1"/>
</dbReference>
<dbReference type="AlphaFoldDB" id="A0A1M4WMT9"/>
<sequence>MIKIEGLRKEYKNGSLVALDNLHLQIEQGTVFGFIGPNGAGKSTTMLILATLLTPTSGHAEIGGFHVVKQGDQVRRLIGYMPDFFGVYDNLTAYEYLEFYASCYGVDKEIQQRVITDLLELVNLIDKRQQPVDGLSRGMKQRLGLARSLVHDPAVLILDEPASGLDPRARIEFREVLKELRSMGKTIMISSHILPELADLCDTIGVMEHGKLIASGPVDQLIQKPKEERLLELRLLADQQIEEVKELLQADPNVQSVEEDQEQLLIQMVGNEQQQADILMNLITKEIKVVHFAEVSVNIEDVFLQVTEQREEANVNEHSNETI</sequence>
<dbReference type="OrthoDB" id="9804819at2"/>
<dbReference type="Proteomes" id="UP000184476">
    <property type="component" value="Unassembled WGS sequence"/>
</dbReference>
<keyword evidence="4 6" id="KW-0067">ATP-binding</keyword>
<dbReference type="CDD" id="cd03230">
    <property type="entry name" value="ABC_DR_subfamily_A"/>
    <property type="match status" value="1"/>
</dbReference>
<dbReference type="RefSeq" id="WP_073154370.1">
    <property type="nucleotide sequence ID" value="NZ_FQVL01000003.1"/>
</dbReference>
<dbReference type="Pfam" id="PF13732">
    <property type="entry name" value="DrrA1-3_C"/>
    <property type="match status" value="1"/>
</dbReference>
<dbReference type="InterPro" id="IPR003593">
    <property type="entry name" value="AAA+_ATPase"/>
</dbReference>
<evidence type="ECO:0000313" key="7">
    <source>
        <dbReference type="Proteomes" id="UP000184476"/>
    </source>
</evidence>
<dbReference type="PANTHER" id="PTHR43335">
    <property type="entry name" value="ABC TRANSPORTER, ATP-BINDING PROTEIN"/>
    <property type="match status" value="1"/>
</dbReference>
<dbReference type="SUPFAM" id="SSF52540">
    <property type="entry name" value="P-loop containing nucleoside triphosphate hydrolases"/>
    <property type="match status" value="1"/>
</dbReference>
<dbReference type="Pfam" id="PF00005">
    <property type="entry name" value="ABC_tran"/>
    <property type="match status" value="1"/>
</dbReference>
<dbReference type="PROSITE" id="PS50893">
    <property type="entry name" value="ABC_TRANSPORTER_2"/>
    <property type="match status" value="1"/>
</dbReference>
<organism evidence="6 7">
    <name type="scientific">Seinonella peptonophila</name>
    <dbReference type="NCBI Taxonomy" id="112248"/>
    <lineage>
        <taxon>Bacteria</taxon>
        <taxon>Bacillati</taxon>
        <taxon>Bacillota</taxon>
        <taxon>Bacilli</taxon>
        <taxon>Bacillales</taxon>
        <taxon>Thermoactinomycetaceae</taxon>
        <taxon>Seinonella</taxon>
    </lineage>
</organism>
<protein>
    <submittedName>
        <fullName evidence="6">ABC-2 type transport system ATP-binding protein</fullName>
    </submittedName>
</protein>
<evidence type="ECO:0000313" key="6">
    <source>
        <dbReference type="EMBL" id="SHE82480.1"/>
    </source>
</evidence>
<dbReference type="PANTHER" id="PTHR43335:SF3">
    <property type="entry name" value="ABC TRANSPORTER"/>
    <property type="match status" value="1"/>
</dbReference>
<comment type="similarity">
    <text evidence="1">Belongs to the ABC transporter superfamily.</text>
</comment>
<evidence type="ECO:0000256" key="2">
    <source>
        <dbReference type="ARBA" id="ARBA00022448"/>
    </source>
</evidence>
<keyword evidence="2" id="KW-0813">Transport</keyword>
<feature type="domain" description="ABC transporter" evidence="5">
    <location>
        <begin position="2"/>
        <end position="234"/>
    </location>
</feature>
<evidence type="ECO:0000259" key="5">
    <source>
        <dbReference type="PROSITE" id="PS50893"/>
    </source>
</evidence>
<dbReference type="InterPro" id="IPR003439">
    <property type="entry name" value="ABC_transporter-like_ATP-bd"/>
</dbReference>
<dbReference type="InterPro" id="IPR027417">
    <property type="entry name" value="P-loop_NTPase"/>
</dbReference>
<accession>A0A1M4WMT9</accession>
<dbReference type="GO" id="GO:0005524">
    <property type="term" value="F:ATP binding"/>
    <property type="evidence" value="ECO:0007669"/>
    <property type="project" value="UniProtKB-KW"/>
</dbReference>
<evidence type="ECO:0000256" key="1">
    <source>
        <dbReference type="ARBA" id="ARBA00005417"/>
    </source>
</evidence>